<reference evidence="2 3" key="1">
    <citation type="journal article" date="2014" name="Genome Biol. Evol.">
        <title>The secreted proteins of Achlya hypogyna and Thraustotheca clavata identify the ancestral oomycete secretome and reveal gene acquisitions by horizontal gene transfer.</title>
        <authorList>
            <person name="Misner I."/>
            <person name="Blouin N."/>
            <person name="Leonard G."/>
            <person name="Richards T.A."/>
            <person name="Lane C.E."/>
        </authorList>
    </citation>
    <scope>NUCLEOTIDE SEQUENCE [LARGE SCALE GENOMIC DNA]</scope>
    <source>
        <strain evidence="2 3">ATCC 48635</strain>
    </source>
</reference>
<evidence type="ECO:0000256" key="1">
    <source>
        <dbReference type="SAM" id="MobiDB-lite"/>
    </source>
</evidence>
<sequence length="273" mass="30732">MSSTIYDRQMKWKRYGEKKLALEARRIDDHRHGPCTFTPKTNRESRGRIVDASYLTHRAEIQAMHTHVARQNKARQTHDEAAKRAYFLSTNKDFDRTTAFKPFPLSTSNRTPRHGSSSPPRMRAQSLSPRKSESLCPTRRKKSAPDSRSPVSSNNDLEMQVQRILEQGHAKSATDDAAWDKYDGGVGDGALKDELKLREKAQLEATKIADKFSTAVLAFEERLVSIEQKNRNELAEMRKAMDRSVQSLALILQAMGLPDDGKPKGAKGDKPAA</sequence>
<name>A0A1V9ZLE4_ACHHY</name>
<keyword evidence="3" id="KW-1185">Reference proteome</keyword>
<evidence type="ECO:0000313" key="2">
    <source>
        <dbReference type="EMBL" id="OQR98809.1"/>
    </source>
</evidence>
<feature type="compositionally biased region" description="Polar residues" evidence="1">
    <location>
        <begin position="105"/>
        <end position="129"/>
    </location>
</feature>
<dbReference type="Proteomes" id="UP000243579">
    <property type="component" value="Unassembled WGS sequence"/>
</dbReference>
<organism evidence="2 3">
    <name type="scientific">Achlya hypogyna</name>
    <name type="common">Oomycete</name>
    <name type="synonym">Protoachlya hypogyna</name>
    <dbReference type="NCBI Taxonomy" id="1202772"/>
    <lineage>
        <taxon>Eukaryota</taxon>
        <taxon>Sar</taxon>
        <taxon>Stramenopiles</taxon>
        <taxon>Oomycota</taxon>
        <taxon>Saprolegniomycetes</taxon>
        <taxon>Saprolegniales</taxon>
        <taxon>Achlyaceae</taxon>
        <taxon>Achlya</taxon>
    </lineage>
</organism>
<feature type="region of interest" description="Disordered" evidence="1">
    <location>
        <begin position="99"/>
        <end position="156"/>
    </location>
</feature>
<protein>
    <submittedName>
        <fullName evidence="2">Uncharacterized protein</fullName>
    </submittedName>
</protein>
<dbReference type="OrthoDB" id="77845at2759"/>
<evidence type="ECO:0000313" key="3">
    <source>
        <dbReference type="Proteomes" id="UP000243579"/>
    </source>
</evidence>
<proteinExistence type="predicted"/>
<gene>
    <name evidence="2" type="ORF">ACHHYP_07856</name>
</gene>
<dbReference type="AlphaFoldDB" id="A0A1V9ZLE4"/>
<accession>A0A1V9ZLE4</accession>
<comment type="caution">
    <text evidence="2">The sequence shown here is derived from an EMBL/GenBank/DDBJ whole genome shotgun (WGS) entry which is preliminary data.</text>
</comment>
<dbReference type="EMBL" id="JNBR01000079">
    <property type="protein sequence ID" value="OQR98809.1"/>
    <property type="molecule type" value="Genomic_DNA"/>
</dbReference>